<proteinExistence type="predicted"/>
<name>A0ABV7C1Y2_9PROT</name>
<reference evidence="3" key="1">
    <citation type="journal article" date="2019" name="Int. J. Syst. Evol. Microbiol.">
        <title>The Global Catalogue of Microorganisms (GCM) 10K type strain sequencing project: providing services to taxonomists for standard genome sequencing and annotation.</title>
        <authorList>
            <consortium name="The Broad Institute Genomics Platform"/>
            <consortium name="The Broad Institute Genome Sequencing Center for Infectious Disease"/>
            <person name="Wu L."/>
            <person name="Ma J."/>
        </authorList>
    </citation>
    <scope>NUCLEOTIDE SEQUENCE [LARGE SCALE GENOMIC DNA]</scope>
    <source>
        <strain evidence="3">CGMCC 1.16855</strain>
    </source>
</reference>
<dbReference type="RefSeq" id="WP_216840016.1">
    <property type="nucleotide sequence ID" value="NZ_JAFNJS010000012.1"/>
</dbReference>
<evidence type="ECO:0000259" key="1">
    <source>
        <dbReference type="Pfam" id="PF13229"/>
    </source>
</evidence>
<accession>A0ABV7C1Y2</accession>
<evidence type="ECO:0000313" key="3">
    <source>
        <dbReference type="Proteomes" id="UP001595420"/>
    </source>
</evidence>
<dbReference type="InterPro" id="IPR006626">
    <property type="entry name" value="PbH1"/>
</dbReference>
<dbReference type="InterPro" id="IPR039448">
    <property type="entry name" value="Beta_helix"/>
</dbReference>
<keyword evidence="3" id="KW-1185">Reference proteome</keyword>
<dbReference type="EMBL" id="JBHRSB010000012">
    <property type="protein sequence ID" value="MFC3003563.1"/>
    <property type="molecule type" value="Genomic_DNA"/>
</dbReference>
<comment type="caution">
    <text evidence="2">The sequence shown here is derived from an EMBL/GenBank/DDBJ whole genome shotgun (WGS) entry which is preliminary data.</text>
</comment>
<sequence length="477" mass="51025">MPEPTPAPQPGPVPGAATAPDGAIIVSVGDDIQALVSAAPEGAVFWIEAGVHRLQSITPKDGQHFLGEEGAVLNGSRLLNSFSKDGSAWVASGQTQEGMRNALGEAAEGYDRAGYPETIYIDDQPLKHVGTKAQVVEGTFFFDYAADKIYIGNDPAGHKVEASVQPWAFEGGASDVVVQNLTIEKYATPIQRGAIGGDMLPEGWIIQDNDIQLNYGVGIAVGSNTQVLDNRITDNGNMGLAGVGDSILVEGNEIAENGNWAGIDVLWEGGGTKFALTEDLVVRDNFVHDNHGFGLWTDIDNFNTLYEGNRVEYNSHGGIVHEISYDAVIRDNVLTGNGADFNTWLWGAGIIIQNSRNVDIYGNTVDMTEGGNGISLIQQDRGDPAQFGGTGEYGEYITIGNTVHDNVIISRTADHGGVGAVADFNEAGLLAGGNSFDNNEYQVTNATDDRFAYGDWYDWNEYRAVSGWDQNSTLTIL</sequence>
<dbReference type="Pfam" id="PF13229">
    <property type="entry name" value="Beta_helix"/>
    <property type="match status" value="1"/>
</dbReference>
<dbReference type="SMART" id="SM00710">
    <property type="entry name" value="PbH1"/>
    <property type="match status" value="4"/>
</dbReference>
<evidence type="ECO:0000313" key="2">
    <source>
        <dbReference type="EMBL" id="MFC3003563.1"/>
    </source>
</evidence>
<gene>
    <name evidence="2" type="ORF">ACFOD3_26955</name>
</gene>
<feature type="domain" description="Right handed beta helix" evidence="1">
    <location>
        <begin position="204"/>
        <end position="365"/>
    </location>
</feature>
<organism evidence="2 3">
    <name type="scientific">Falsiroseomonas tokyonensis</name>
    <dbReference type="NCBI Taxonomy" id="430521"/>
    <lineage>
        <taxon>Bacteria</taxon>
        <taxon>Pseudomonadati</taxon>
        <taxon>Pseudomonadota</taxon>
        <taxon>Alphaproteobacteria</taxon>
        <taxon>Acetobacterales</taxon>
        <taxon>Roseomonadaceae</taxon>
        <taxon>Falsiroseomonas</taxon>
    </lineage>
</organism>
<dbReference type="Proteomes" id="UP001595420">
    <property type="component" value="Unassembled WGS sequence"/>
</dbReference>
<protein>
    <submittedName>
        <fullName evidence="2">Right-handed parallel beta-helix repeat-containing protein</fullName>
    </submittedName>
</protein>